<dbReference type="Pfam" id="PF00535">
    <property type="entry name" value="Glycos_transf_2"/>
    <property type="match status" value="1"/>
</dbReference>
<dbReference type="PANTHER" id="PTHR22916:SF51">
    <property type="entry name" value="GLYCOSYLTRANSFERASE EPSH-RELATED"/>
    <property type="match status" value="1"/>
</dbReference>
<evidence type="ECO:0000256" key="2">
    <source>
        <dbReference type="ARBA" id="ARBA00022679"/>
    </source>
</evidence>
<keyword evidence="5" id="KW-1185">Reference proteome</keyword>
<evidence type="ECO:0000256" key="1">
    <source>
        <dbReference type="ARBA" id="ARBA00022676"/>
    </source>
</evidence>
<keyword evidence="1" id="KW-0328">Glycosyltransferase</keyword>
<gene>
    <name evidence="4" type="ORF">CARM_1273</name>
</gene>
<dbReference type="Proteomes" id="UP000509246">
    <property type="component" value="Chromosome"/>
</dbReference>
<dbReference type="GO" id="GO:0016758">
    <property type="term" value="F:hexosyltransferase activity"/>
    <property type="evidence" value="ECO:0007669"/>
    <property type="project" value="UniProtKB-ARBA"/>
</dbReference>
<dbReference type="InterPro" id="IPR029044">
    <property type="entry name" value="Nucleotide-diphossugar_trans"/>
</dbReference>
<sequence>MSQISIILPTYNVEKYIARALDSCINQSFKDIEIIVVDDCGNDKSIDIAKEYASKDKRIKIIHNKENLKLLRARYEGVKVATSPYIMFLDPDDYLELNACEECIKILKNDNLDFIWFNFIYHTQNGIKKDSFLKDNFFTTTDYCQYILISQKNICHWNLCSKIIKIDTYKKAFTYIENLNMKLTMAEDALLYFFIILNSKKIATSSLHIYYYFQNQESSVNTNNIIEIQKNLNDEEKVIKILSSFLKSNININKNIFIFLKTIIIQLKINNLNREINYNKLKYNYIIYKYRKIINKILQKYYKFINFLTLRIHNE</sequence>
<name>A0A7L5HLL8_9BACT</name>
<proteinExistence type="predicted"/>
<dbReference type="AlphaFoldDB" id="A0A7L5HLL8"/>
<reference evidence="4 5" key="1">
    <citation type="submission" date="2020-05" db="EMBL/GenBank/DDBJ databases">
        <title>Complete genome sequencing of Campylobacter and Arcobacter type strains.</title>
        <authorList>
            <person name="Miller W.G."/>
            <person name="Yee E."/>
        </authorList>
    </citation>
    <scope>NUCLEOTIDE SEQUENCE [LARGE SCALE GENOMIC DNA]</scope>
    <source>
        <strain evidence="4 5">CCUG 73571</strain>
    </source>
</reference>
<dbReference type="KEGG" id="carm:CARM_1273"/>
<dbReference type="EMBL" id="CP053825">
    <property type="protein sequence ID" value="QKF80168.1"/>
    <property type="molecule type" value="Genomic_DNA"/>
</dbReference>
<organism evidence="4 5">
    <name type="scientific">Campylobacter armoricus</name>
    <dbReference type="NCBI Taxonomy" id="2505970"/>
    <lineage>
        <taxon>Bacteria</taxon>
        <taxon>Pseudomonadati</taxon>
        <taxon>Campylobacterota</taxon>
        <taxon>Epsilonproteobacteria</taxon>
        <taxon>Campylobacterales</taxon>
        <taxon>Campylobacteraceae</taxon>
        <taxon>Campylobacter</taxon>
    </lineage>
</organism>
<dbReference type="GeneID" id="56587023"/>
<dbReference type="CDD" id="cd00761">
    <property type="entry name" value="Glyco_tranf_GTA_type"/>
    <property type="match status" value="1"/>
</dbReference>
<evidence type="ECO:0000259" key="3">
    <source>
        <dbReference type="Pfam" id="PF00535"/>
    </source>
</evidence>
<dbReference type="RefSeq" id="WP_139425599.1">
    <property type="nucleotide sequence ID" value="NZ_CP053825.1"/>
</dbReference>
<dbReference type="Gene3D" id="3.90.550.10">
    <property type="entry name" value="Spore Coat Polysaccharide Biosynthesis Protein SpsA, Chain A"/>
    <property type="match status" value="1"/>
</dbReference>
<dbReference type="InterPro" id="IPR001173">
    <property type="entry name" value="Glyco_trans_2-like"/>
</dbReference>
<protein>
    <submittedName>
        <fullName evidence="4">Glycosyltransferase, family 2</fullName>
    </submittedName>
</protein>
<dbReference type="PANTHER" id="PTHR22916">
    <property type="entry name" value="GLYCOSYLTRANSFERASE"/>
    <property type="match status" value="1"/>
</dbReference>
<keyword evidence="2 4" id="KW-0808">Transferase</keyword>
<dbReference type="SUPFAM" id="SSF53448">
    <property type="entry name" value="Nucleotide-diphospho-sugar transferases"/>
    <property type="match status" value="1"/>
</dbReference>
<accession>A0A7L5HLL8</accession>
<evidence type="ECO:0000313" key="4">
    <source>
        <dbReference type="EMBL" id="QKF80168.1"/>
    </source>
</evidence>
<evidence type="ECO:0000313" key="5">
    <source>
        <dbReference type="Proteomes" id="UP000509246"/>
    </source>
</evidence>
<feature type="domain" description="Glycosyltransferase 2-like" evidence="3">
    <location>
        <begin position="5"/>
        <end position="128"/>
    </location>
</feature>